<gene>
    <name evidence="3" type="ORF">AFCDBAGC_4299</name>
</gene>
<keyword evidence="2" id="KW-0472">Membrane</keyword>
<dbReference type="EMBL" id="BPQG01000076">
    <property type="protein sequence ID" value="GJD46418.1"/>
    <property type="molecule type" value="Genomic_DNA"/>
</dbReference>
<dbReference type="RefSeq" id="WP_147764162.1">
    <property type="nucleotide sequence ID" value="NZ_BPQG01000076.1"/>
</dbReference>
<feature type="region of interest" description="Disordered" evidence="1">
    <location>
        <begin position="118"/>
        <end position="145"/>
    </location>
</feature>
<reference evidence="3 4" key="1">
    <citation type="journal article" date="2021" name="Front. Microbiol.">
        <title>Comprehensive Comparative Genomics and Phenotyping of Methylobacterium Species.</title>
        <authorList>
            <person name="Alessa O."/>
            <person name="Ogura Y."/>
            <person name="Fujitani Y."/>
            <person name="Takami H."/>
            <person name="Hayashi T."/>
            <person name="Sahin N."/>
            <person name="Tani A."/>
        </authorList>
    </citation>
    <scope>NUCLEOTIDE SEQUENCE [LARGE SCALE GENOMIC DNA]</scope>
    <source>
        <strain evidence="3 4">DSM 23679</strain>
    </source>
</reference>
<keyword evidence="4" id="KW-1185">Reference proteome</keyword>
<protein>
    <submittedName>
        <fullName evidence="3">Uncharacterized protein</fullName>
    </submittedName>
</protein>
<name>A0ABQ4QMF3_9HYPH</name>
<comment type="caution">
    <text evidence="3">The sequence shown here is derived from an EMBL/GenBank/DDBJ whole genome shotgun (WGS) entry which is preliminary data.</text>
</comment>
<keyword evidence="2" id="KW-1133">Transmembrane helix</keyword>
<accession>A0ABQ4QMF3</accession>
<evidence type="ECO:0000313" key="3">
    <source>
        <dbReference type="EMBL" id="GJD46418.1"/>
    </source>
</evidence>
<evidence type="ECO:0000256" key="1">
    <source>
        <dbReference type="SAM" id="MobiDB-lite"/>
    </source>
</evidence>
<sequence>MSIVVLASGLGAISGIVGRNFAAPRYAMAQILIVDMSDKATFLAAHVAFLPLIAVQTTAFILMNLGILRHHPAVTVQAILGEPESHGRSITDPLTGLVNRRGLEEAFEALQATGAERTCSTSTSTASSRSTTASGTRPATPCCAR</sequence>
<organism evidence="3 4">
    <name type="scientific">Methylobacterium cerastii</name>
    <dbReference type="NCBI Taxonomy" id="932741"/>
    <lineage>
        <taxon>Bacteria</taxon>
        <taxon>Pseudomonadati</taxon>
        <taxon>Pseudomonadota</taxon>
        <taxon>Alphaproteobacteria</taxon>
        <taxon>Hyphomicrobiales</taxon>
        <taxon>Methylobacteriaceae</taxon>
        <taxon>Methylobacterium</taxon>
    </lineage>
</organism>
<evidence type="ECO:0000313" key="4">
    <source>
        <dbReference type="Proteomes" id="UP001055117"/>
    </source>
</evidence>
<keyword evidence="2" id="KW-0812">Transmembrane</keyword>
<evidence type="ECO:0000256" key="2">
    <source>
        <dbReference type="SAM" id="Phobius"/>
    </source>
</evidence>
<dbReference type="Proteomes" id="UP001055117">
    <property type="component" value="Unassembled WGS sequence"/>
</dbReference>
<proteinExistence type="predicted"/>
<feature type="transmembrane region" description="Helical" evidence="2">
    <location>
        <begin position="42"/>
        <end position="62"/>
    </location>
</feature>